<evidence type="ECO:0000313" key="5">
    <source>
        <dbReference type="Proteomes" id="UP000663889"/>
    </source>
</evidence>
<feature type="transmembrane region" description="Helical" evidence="1">
    <location>
        <begin position="174"/>
        <end position="197"/>
    </location>
</feature>
<dbReference type="PROSITE" id="PS50092">
    <property type="entry name" value="TSP1"/>
    <property type="match status" value="1"/>
</dbReference>
<dbReference type="Pfam" id="PF00090">
    <property type="entry name" value="TSP_1"/>
    <property type="match status" value="1"/>
</dbReference>
<gene>
    <name evidence="4" type="ORF">FNK824_LOCUS4105</name>
    <name evidence="3" type="ORF">RFH988_LOCUS12026</name>
    <name evidence="2" type="ORF">SEV965_LOCUS4763</name>
</gene>
<dbReference type="InterPro" id="IPR036383">
    <property type="entry name" value="TSP1_rpt_sf"/>
</dbReference>
<keyword evidence="1" id="KW-1133">Transmembrane helix</keyword>
<dbReference type="OrthoDB" id="10040523at2759"/>
<keyword evidence="1" id="KW-0812">Transmembrane</keyword>
<organism evidence="2 5">
    <name type="scientific">Rotaria sordida</name>
    <dbReference type="NCBI Taxonomy" id="392033"/>
    <lineage>
        <taxon>Eukaryota</taxon>
        <taxon>Metazoa</taxon>
        <taxon>Spiralia</taxon>
        <taxon>Gnathifera</taxon>
        <taxon>Rotifera</taxon>
        <taxon>Eurotatoria</taxon>
        <taxon>Bdelloidea</taxon>
        <taxon>Philodinida</taxon>
        <taxon>Philodinidae</taxon>
        <taxon>Rotaria</taxon>
    </lineage>
</organism>
<proteinExistence type="predicted"/>
<dbReference type="EMBL" id="CAJOBE010000290">
    <property type="protein sequence ID" value="CAF3614970.1"/>
    <property type="molecule type" value="Genomic_DNA"/>
</dbReference>
<dbReference type="EMBL" id="CAJNOO010000491">
    <property type="protein sequence ID" value="CAF0958668.1"/>
    <property type="molecule type" value="Genomic_DNA"/>
</dbReference>
<dbReference type="InterPro" id="IPR000884">
    <property type="entry name" value="TSP1_rpt"/>
</dbReference>
<dbReference type="SUPFAM" id="SSF82895">
    <property type="entry name" value="TSP-1 type 1 repeat"/>
    <property type="match status" value="1"/>
</dbReference>
<name>A0A813YGU7_9BILA</name>
<accession>A0A813YGU7</accession>
<dbReference type="EMBL" id="CAJNOU010000140">
    <property type="protein sequence ID" value="CAF0883889.1"/>
    <property type="molecule type" value="Genomic_DNA"/>
</dbReference>
<reference evidence="2" key="1">
    <citation type="submission" date="2021-02" db="EMBL/GenBank/DDBJ databases">
        <authorList>
            <person name="Nowell W R."/>
        </authorList>
    </citation>
    <scope>NUCLEOTIDE SEQUENCE</scope>
</reference>
<dbReference type="AlphaFoldDB" id="A0A813YGU7"/>
<evidence type="ECO:0000313" key="3">
    <source>
        <dbReference type="EMBL" id="CAF0958668.1"/>
    </source>
</evidence>
<dbReference type="Proteomes" id="UP000663874">
    <property type="component" value="Unassembled WGS sequence"/>
</dbReference>
<keyword evidence="1" id="KW-0472">Membrane</keyword>
<dbReference type="Gene3D" id="2.20.100.10">
    <property type="entry name" value="Thrombospondin type-1 (TSP1) repeat"/>
    <property type="match status" value="1"/>
</dbReference>
<sequence length="228" mass="27472">MYYTFVIVGLLFIVYVYAYNNEDRYYFELILQTLWRYPIIKQILIRLCSKELDKCKNDQILRTYTNIINDNSLQKILDNLIKCFINSETCIQIDNWQQWSKWSSCSVTCGIGRIARRRSCKSDRQCLIDSFSIQSDYCFMKSCINNDRKYFNIIENNIKSNSIDHKLIHNNLNIIFIFIFPFFITLICIPLCIYYYIYECDFKIHALTIYILSICNRHCKMKNRRINT</sequence>
<evidence type="ECO:0000313" key="4">
    <source>
        <dbReference type="EMBL" id="CAF3614970.1"/>
    </source>
</evidence>
<dbReference type="Proteomes" id="UP000663882">
    <property type="component" value="Unassembled WGS sequence"/>
</dbReference>
<protein>
    <submittedName>
        <fullName evidence="2">Uncharacterized protein</fullName>
    </submittedName>
</protein>
<evidence type="ECO:0000313" key="2">
    <source>
        <dbReference type="EMBL" id="CAF0883889.1"/>
    </source>
</evidence>
<evidence type="ECO:0000256" key="1">
    <source>
        <dbReference type="SAM" id="Phobius"/>
    </source>
</evidence>
<comment type="caution">
    <text evidence="2">The sequence shown here is derived from an EMBL/GenBank/DDBJ whole genome shotgun (WGS) entry which is preliminary data.</text>
</comment>
<dbReference type="Proteomes" id="UP000663889">
    <property type="component" value="Unassembled WGS sequence"/>
</dbReference>
<dbReference type="SMART" id="SM00209">
    <property type="entry name" value="TSP1"/>
    <property type="match status" value="1"/>
</dbReference>